<dbReference type="Gene3D" id="3.40.50.450">
    <property type="match status" value="1"/>
</dbReference>
<dbReference type="Proteomes" id="UP000712673">
    <property type="component" value="Unassembled WGS sequence"/>
</dbReference>
<evidence type="ECO:0000313" key="5">
    <source>
        <dbReference type="Proteomes" id="UP000712673"/>
    </source>
</evidence>
<dbReference type="GO" id="GO:0008714">
    <property type="term" value="F:AMP nucleosidase activity"/>
    <property type="evidence" value="ECO:0007669"/>
    <property type="project" value="UniProtKB-EC"/>
</dbReference>
<dbReference type="PANTHER" id="PTHR43393">
    <property type="entry name" value="CYTOKININ RIBOSIDE 5'-MONOPHOSPHATE PHOSPHORIBOHYDROLASE"/>
    <property type="match status" value="1"/>
</dbReference>
<dbReference type="NCBIfam" id="TIGR00730">
    <property type="entry name" value="Rossman fold protein, TIGR00730 family"/>
    <property type="match status" value="1"/>
</dbReference>
<dbReference type="GO" id="GO:0005829">
    <property type="term" value="C:cytosol"/>
    <property type="evidence" value="ECO:0007669"/>
    <property type="project" value="TreeGrafter"/>
</dbReference>
<evidence type="ECO:0000256" key="3">
    <source>
        <dbReference type="ARBA" id="ARBA00031983"/>
    </source>
</evidence>
<dbReference type="EC" id="3.2.2.4" evidence="2"/>
<sequence>MEGSRDSSTHQIIYRPRLSTRYDLWFKQLVSVLARHATGCQASHLGDSWWARKQMRGITNSRHIVHCSTEQPLTARRSPVHIMLRDVGILVMSTNPWFTTADLPPELQQLAATNGAADTDTALLNAFVSTVLRSRDLERGDVKVMHRAVRELRYALSVFARYRHIRKVTVFGSARAAVSHPAYGLAKAFAQRMVAAGFMVITGAGDGMMRAAQEGAGRAHSFGLNILLPFEQQANDIIINDPKLVYFKYFFTRKLIFVKETNAFALFPGGFGTHDEAFEALTLLQTGKSALMPVVFIEAPGSTYWQDWVEFLKRHMLSEGFISASDLHLFKVTRDIDAAVEEITTFYHNYHSSRYVDGQLLIRLQRSPSADLLARLNRDFRDILSQGDMVAVEPPGDPADEAPELPRLLLWFNRMHYGRLRQMLDVLNQH</sequence>
<dbReference type="InterPro" id="IPR031100">
    <property type="entry name" value="LOG_fam"/>
</dbReference>
<organism evidence="4 5">
    <name type="scientific">Tectimicrobiota bacterium</name>
    <dbReference type="NCBI Taxonomy" id="2528274"/>
    <lineage>
        <taxon>Bacteria</taxon>
        <taxon>Pseudomonadati</taxon>
        <taxon>Nitrospinota/Tectimicrobiota group</taxon>
        <taxon>Candidatus Tectimicrobiota</taxon>
    </lineage>
</organism>
<dbReference type="GO" id="GO:0009691">
    <property type="term" value="P:cytokinin biosynthetic process"/>
    <property type="evidence" value="ECO:0007669"/>
    <property type="project" value="InterPro"/>
</dbReference>
<accession>A0A937W1S5</accession>
<name>A0A937W1S5_UNCTE</name>
<comment type="caution">
    <text evidence="4">The sequence shown here is derived from an EMBL/GenBank/DDBJ whole genome shotgun (WGS) entry which is preliminary data.</text>
</comment>
<dbReference type="PANTHER" id="PTHR43393:SF2">
    <property type="entry name" value="CYTOKININ RIBOSIDE 5'-MONOPHOSPHATE PHOSPHORIBOHYDROLASE"/>
    <property type="match status" value="1"/>
</dbReference>
<evidence type="ECO:0000313" key="4">
    <source>
        <dbReference type="EMBL" id="MBM3225047.1"/>
    </source>
</evidence>
<proteinExistence type="predicted"/>
<dbReference type="Pfam" id="PF03641">
    <property type="entry name" value="Lysine_decarbox"/>
    <property type="match status" value="1"/>
</dbReference>
<protein>
    <recommendedName>
        <fullName evidence="3">AMP nucleosidase</fullName>
        <ecNumber evidence="2">3.2.2.4</ecNumber>
    </recommendedName>
    <alternativeName>
        <fullName evidence="3">AMP nucleosidase</fullName>
    </alternativeName>
</protein>
<evidence type="ECO:0000256" key="1">
    <source>
        <dbReference type="ARBA" id="ARBA00000274"/>
    </source>
</evidence>
<dbReference type="SUPFAM" id="SSF102405">
    <property type="entry name" value="MCP/YpsA-like"/>
    <property type="match status" value="1"/>
</dbReference>
<reference evidence="4" key="1">
    <citation type="submission" date="2019-03" db="EMBL/GenBank/DDBJ databases">
        <title>Lake Tanganyika Metagenome-Assembled Genomes (MAGs).</title>
        <authorList>
            <person name="Tran P."/>
        </authorList>
    </citation>
    <scope>NUCLEOTIDE SEQUENCE</scope>
    <source>
        <strain evidence="4">K_DeepCast_65m_m2_066</strain>
    </source>
</reference>
<dbReference type="EMBL" id="VGLS01000466">
    <property type="protein sequence ID" value="MBM3225047.1"/>
    <property type="molecule type" value="Genomic_DNA"/>
</dbReference>
<comment type="catalytic activity">
    <reaction evidence="1">
        <text>AMP + H2O = D-ribose 5-phosphate + adenine</text>
        <dbReference type="Rhea" id="RHEA:20129"/>
        <dbReference type="ChEBI" id="CHEBI:15377"/>
        <dbReference type="ChEBI" id="CHEBI:16708"/>
        <dbReference type="ChEBI" id="CHEBI:78346"/>
        <dbReference type="ChEBI" id="CHEBI:456215"/>
        <dbReference type="EC" id="3.2.2.4"/>
    </reaction>
</comment>
<dbReference type="InterPro" id="IPR052341">
    <property type="entry name" value="LOG_family_nucleotidases"/>
</dbReference>
<dbReference type="AlphaFoldDB" id="A0A937W1S5"/>
<gene>
    <name evidence="4" type="ORF">FJZ47_14765</name>
</gene>
<evidence type="ECO:0000256" key="2">
    <source>
        <dbReference type="ARBA" id="ARBA00011985"/>
    </source>
</evidence>
<dbReference type="InterPro" id="IPR005269">
    <property type="entry name" value="LOG"/>
</dbReference>